<dbReference type="Proteomes" id="UP000190648">
    <property type="component" value="Unassembled WGS sequence"/>
</dbReference>
<dbReference type="AlphaFoldDB" id="A0A1V4IFZ0"/>
<feature type="region of interest" description="Disordered" evidence="1">
    <location>
        <begin position="88"/>
        <end position="114"/>
    </location>
</feature>
<protein>
    <submittedName>
        <fullName evidence="2">Uncharacterized protein</fullName>
    </submittedName>
</protein>
<accession>A0A1V4IFZ0</accession>
<feature type="compositionally biased region" description="Basic and acidic residues" evidence="1">
    <location>
        <begin position="98"/>
        <end position="114"/>
    </location>
</feature>
<evidence type="ECO:0000313" key="3">
    <source>
        <dbReference type="Proteomes" id="UP000190648"/>
    </source>
</evidence>
<gene>
    <name evidence="2" type="ORF">AV530_000595</name>
</gene>
<reference evidence="2 3" key="1">
    <citation type="submission" date="2016-02" db="EMBL/GenBank/DDBJ databases">
        <title>Band-tailed pigeon sequencing and assembly.</title>
        <authorList>
            <person name="Soares A.E."/>
            <person name="Novak B.J."/>
            <person name="Rice E.S."/>
            <person name="O'Connell B."/>
            <person name="Chang D."/>
            <person name="Weber S."/>
            <person name="Shapiro B."/>
        </authorList>
    </citation>
    <scope>NUCLEOTIDE SEQUENCE [LARGE SCALE GENOMIC DNA]</scope>
    <source>
        <strain evidence="2">BTP2013</strain>
        <tissue evidence="2">Blood</tissue>
    </source>
</reference>
<evidence type="ECO:0000256" key="1">
    <source>
        <dbReference type="SAM" id="MobiDB-lite"/>
    </source>
</evidence>
<sequence length="157" mass="17190">MMGNLIQAMKTRDAQLCSRGSFLQSCLIEHYQTLETGFFKHYGKEVTFLCFSLGTGVCVCAPKSTEEERRPRPVLRVPRAALKSEAGAFTPLSSPVPESDHHPPAVPPDKSEPAGRRKPLIFPCLAELVQHQRLFMLMGGCVQAPVDQASSINPGPD</sequence>
<organism evidence="2 3">
    <name type="scientific">Patagioenas fasciata monilis</name>
    <dbReference type="NCBI Taxonomy" id="372326"/>
    <lineage>
        <taxon>Eukaryota</taxon>
        <taxon>Metazoa</taxon>
        <taxon>Chordata</taxon>
        <taxon>Craniata</taxon>
        <taxon>Vertebrata</taxon>
        <taxon>Euteleostomi</taxon>
        <taxon>Archelosauria</taxon>
        <taxon>Archosauria</taxon>
        <taxon>Dinosauria</taxon>
        <taxon>Saurischia</taxon>
        <taxon>Theropoda</taxon>
        <taxon>Coelurosauria</taxon>
        <taxon>Aves</taxon>
        <taxon>Neognathae</taxon>
        <taxon>Neoaves</taxon>
        <taxon>Columbimorphae</taxon>
        <taxon>Columbiformes</taxon>
        <taxon>Columbidae</taxon>
        <taxon>Patagioenas</taxon>
    </lineage>
</organism>
<comment type="caution">
    <text evidence="2">The sequence shown here is derived from an EMBL/GenBank/DDBJ whole genome shotgun (WGS) entry which is preliminary data.</text>
</comment>
<name>A0A1V4IFZ0_PATFA</name>
<proteinExistence type="predicted"/>
<keyword evidence="3" id="KW-1185">Reference proteome</keyword>
<evidence type="ECO:0000313" key="2">
    <source>
        <dbReference type="EMBL" id="OPJ58856.1"/>
    </source>
</evidence>
<dbReference type="EMBL" id="LSYS01009753">
    <property type="protein sequence ID" value="OPJ58856.1"/>
    <property type="molecule type" value="Genomic_DNA"/>
</dbReference>